<keyword evidence="4 6" id="KW-1133">Transmembrane helix</keyword>
<gene>
    <name evidence="7" type="ORF">D6D54_03030</name>
</gene>
<feature type="transmembrane region" description="Helical" evidence="6">
    <location>
        <begin position="95"/>
        <end position="116"/>
    </location>
</feature>
<accession>A0A433ES62</accession>
<evidence type="ECO:0000256" key="2">
    <source>
        <dbReference type="ARBA" id="ARBA00022475"/>
    </source>
</evidence>
<dbReference type="AlphaFoldDB" id="A0A433ES62"/>
<organism evidence="7 8">
    <name type="scientific">Spiroplasma poulsonii</name>
    <dbReference type="NCBI Taxonomy" id="2138"/>
    <lineage>
        <taxon>Bacteria</taxon>
        <taxon>Bacillati</taxon>
        <taxon>Mycoplasmatota</taxon>
        <taxon>Mollicutes</taxon>
        <taxon>Entomoplasmatales</taxon>
        <taxon>Spiroplasmataceae</taxon>
        <taxon>Spiroplasma</taxon>
    </lineage>
</organism>
<feature type="transmembrane region" description="Helical" evidence="6">
    <location>
        <begin position="445"/>
        <end position="468"/>
    </location>
</feature>
<proteinExistence type="predicted"/>
<feature type="transmembrane region" description="Helical" evidence="6">
    <location>
        <begin position="334"/>
        <end position="352"/>
    </location>
</feature>
<evidence type="ECO:0000256" key="1">
    <source>
        <dbReference type="ARBA" id="ARBA00004651"/>
    </source>
</evidence>
<keyword evidence="2" id="KW-1003">Cell membrane</keyword>
<keyword evidence="3 6" id="KW-0812">Transmembrane</keyword>
<feature type="transmembrane region" description="Helical" evidence="6">
    <location>
        <begin position="128"/>
        <end position="156"/>
    </location>
</feature>
<protein>
    <submittedName>
        <fullName evidence="7">Multidrug transporter</fullName>
    </submittedName>
</protein>
<evidence type="ECO:0000313" key="7">
    <source>
        <dbReference type="EMBL" id="RUP77546.1"/>
    </source>
</evidence>
<feature type="transmembrane region" description="Helical" evidence="6">
    <location>
        <begin position="176"/>
        <end position="198"/>
    </location>
</feature>
<feature type="transmembrane region" description="Helical" evidence="6">
    <location>
        <begin position="292"/>
        <end position="314"/>
    </location>
</feature>
<dbReference type="PANTHER" id="PTHR43823">
    <property type="entry name" value="SPORULATION PROTEIN YKVU"/>
    <property type="match status" value="1"/>
</dbReference>
<feature type="transmembrane region" description="Helical" evidence="6">
    <location>
        <begin position="238"/>
        <end position="259"/>
    </location>
</feature>
<evidence type="ECO:0000313" key="8">
    <source>
        <dbReference type="Proteomes" id="UP000274545"/>
    </source>
</evidence>
<dbReference type="GO" id="GO:0015297">
    <property type="term" value="F:antiporter activity"/>
    <property type="evidence" value="ECO:0007669"/>
    <property type="project" value="InterPro"/>
</dbReference>
<sequence length="536" mass="61363">MHKSVFSKTEIKLRYDNLWKIIFVFSLPTVFVMAISASYPILDKLIALTFVTPNVYHYQPYLDWYRENINNNNGVLSYQGAKIFVNLATNFSGQIYNLLLAFAVLIAIGTSITFAIKYGQNNKQQTQSLAGNALTITILFSIVAAFFVFCLVFPKWDNIMIFIQLSKKGSWITKDLTWRYVFPMLLASPLMFISYLLLTLLRTDGKGRIVVYIMVGSILVNVCFSIILVKYANLLLEGTMFGTIISWVFIIVVSLICIYRNKDSYLRFHWKDLFYFRKSTVKEIFRLGFSSFLNNLGIVLVSILSSTIMSYLPGQFDEKQRSGLSAFQLFNSAMTPWVVFFTAIALGFAQGIKSIIGYNYGAKKYLRMYQTCWYGLIIIGSWLFFVLLLFIGLGPQLLMTFAFPSSSLVDQYRWTSVLMLMSYPCAAISFMGVTLFQGMNNARKAALCSSFRTLIVLPVLMLAGAFIVRGLSDGTPKNNIYYFIMIGFNDLISGIIVGIILYSFWYKHRHSIFNEVSKMDQEYLRIKTRHNKNKIQ</sequence>
<evidence type="ECO:0000256" key="5">
    <source>
        <dbReference type="ARBA" id="ARBA00023136"/>
    </source>
</evidence>
<reference evidence="7 8" key="1">
    <citation type="journal article" date="2019" name="Genome Biol. Evol.">
        <title>Toxin and genome evolution in a Drosophila defensive symbiosis.</title>
        <authorList>
            <person name="Ballinger M.J."/>
            <person name="Gawryluk R.M."/>
            <person name="Perlman S.J."/>
        </authorList>
    </citation>
    <scope>NUCLEOTIDE SEQUENCE [LARGE SCALE GENOMIC DNA]</scope>
    <source>
        <strain evidence="8">sNeo</strain>
    </source>
</reference>
<dbReference type="InterPro" id="IPR002528">
    <property type="entry name" value="MATE_fam"/>
</dbReference>
<evidence type="ECO:0000256" key="4">
    <source>
        <dbReference type="ARBA" id="ARBA00022989"/>
    </source>
</evidence>
<dbReference type="GO" id="GO:0005886">
    <property type="term" value="C:plasma membrane"/>
    <property type="evidence" value="ECO:0007669"/>
    <property type="project" value="UniProtKB-SubCell"/>
</dbReference>
<feature type="transmembrane region" description="Helical" evidence="6">
    <location>
        <begin position="21"/>
        <end position="42"/>
    </location>
</feature>
<dbReference type="PANTHER" id="PTHR43823:SF3">
    <property type="entry name" value="MULTIDRUG EXPORT PROTEIN MEPA"/>
    <property type="match status" value="1"/>
</dbReference>
<dbReference type="GO" id="GO:0042910">
    <property type="term" value="F:xenobiotic transmembrane transporter activity"/>
    <property type="evidence" value="ECO:0007669"/>
    <property type="project" value="InterPro"/>
</dbReference>
<dbReference type="InterPro" id="IPR051327">
    <property type="entry name" value="MATE_MepA_subfamily"/>
</dbReference>
<dbReference type="EMBL" id="RAHC01000002">
    <property type="protein sequence ID" value="RUP77546.1"/>
    <property type="molecule type" value="Genomic_DNA"/>
</dbReference>
<evidence type="ECO:0000256" key="6">
    <source>
        <dbReference type="SAM" id="Phobius"/>
    </source>
</evidence>
<dbReference type="RefSeq" id="WP_127092698.1">
    <property type="nucleotide sequence ID" value="NZ_RAHC01000002.1"/>
</dbReference>
<feature type="transmembrane region" description="Helical" evidence="6">
    <location>
        <begin position="480"/>
        <end position="505"/>
    </location>
</feature>
<evidence type="ECO:0000256" key="3">
    <source>
        <dbReference type="ARBA" id="ARBA00022692"/>
    </source>
</evidence>
<feature type="transmembrane region" description="Helical" evidence="6">
    <location>
        <begin position="414"/>
        <end position="433"/>
    </location>
</feature>
<comment type="caution">
    <text evidence="7">The sequence shown here is derived from an EMBL/GenBank/DDBJ whole genome shotgun (WGS) entry which is preliminary data.</text>
</comment>
<name>A0A433ES62_9MOLU</name>
<dbReference type="Proteomes" id="UP000274545">
    <property type="component" value="Unassembled WGS sequence"/>
</dbReference>
<comment type="subcellular location">
    <subcellularLocation>
        <location evidence="1">Cell membrane</location>
        <topology evidence="1">Multi-pass membrane protein</topology>
    </subcellularLocation>
</comment>
<dbReference type="Pfam" id="PF01554">
    <property type="entry name" value="MatE"/>
    <property type="match status" value="2"/>
</dbReference>
<feature type="transmembrane region" description="Helical" evidence="6">
    <location>
        <begin position="373"/>
        <end position="394"/>
    </location>
</feature>
<keyword evidence="5 6" id="KW-0472">Membrane</keyword>
<feature type="transmembrane region" description="Helical" evidence="6">
    <location>
        <begin position="210"/>
        <end position="232"/>
    </location>
</feature>